<keyword evidence="2" id="KW-1185">Reference proteome</keyword>
<evidence type="ECO:0000313" key="1">
    <source>
        <dbReference type="EMBL" id="GET39984.1"/>
    </source>
</evidence>
<evidence type="ECO:0000313" key="2">
    <source>
        <dbReference type="Proteomes" id="UP001050975"/>
    </source>
</evidence>
<dbReference type="Proteomes" id="UP001050975">
    <property type="component" value="Unassembled WGS sequence"/>
</dbReference>
<accession>A0AAV3WJ78</accession>
<comment type="caution">
    <text evidence="1">The sequence shown here is derived from an EMBL/GenBank/DDBJ whole genome shotgun (WGS) entry which is preliminary data.</text>
</comment>
<reference evidence="1" key="1">
    <citation type="submission" date="2019-10" db="EMBL/GenBank/DDBJ databases">
        <title>Draft genome sequece of Microseira wollei NIES-4236.</title>
        <authorList>
            <person name="Yamaguchi H."/>
            <person name="Suzuki S."/>
            <person name="Kawachi M."/>
        </authorList>
    </citation>
    <scope>NUCLEOTIDE SEQUENCE</scope>
    <source>
        <strain evidence="1">NIES-4236</strain>
    </source>
</reference>
<sequence length="86" mass="9944">MTYIGDPEKLQFYNPEKYEFMKDYVFAGEEYPPRLLGGYYLKEDGTYDWSLFNEQGEPKVLFWDPNSGTCDGSFNTCSYSTNGCSP</sequence>
<organism evidence="1 2">
    <name type="scientific">Microseira wollei NIES-4236</name>
    <dbReference type="NCBI Taxonomy" id="2530354"/>
    <lineage>
        <taxon>Bacteria</taxon>
        <taxon>Bacillati</taxon>
        <taxon>Cyanobacteriota</taxon>
        <taxon>Cyanophyceae</taxon>
        <taxon>Oscillatoriophycideae</taxon>
        <taxon>Aerosakkonematales</taxon>
        <taxon>Aerosakkonemataceae</taxon>
        <taxon>Microseira</taxon>
    </lineage>
</organism>
<gene>
    <name evidence="1" type="ORF">MiSe_47570</name>
</gene>
<name>A0AAV3WJ78_9CYAN</name>
<proteinExistence type="predicted"/>
<dbReference type="AlphaFoldDB" id="A0AAV3WJ78"/>
<protein>
    <submittedName>
        <fullName evidence="1">Uncharacterized protein</fullName>
    </submittedName>
</protein>
<dbReference type="EMBL" id="BLAY01000079">
    <property type="protein sequence ID" value="GET39984.1"/>
    <property type="molecule type" value="Genomic_DNA"/>
</dbReference>